<proteinExistence type="predicted"/>
<dbReference type="EMBL" id="SOZI01000030">
    <property type="protein sequence ID" value="TNY22138.1"/>
    <property type="molecule type" value="Genomic_DNA"/>
</dbReference>
<reference evidence="2 3" key="1">
    <citation type="submission" date="2019-03" db="EMBL/GenBank/DDBJ databases">
        <title>Rhodosporidium diobovatum UCD-FST 08-225 genome sequencing, assembly, and annotation.</title>
        <authorList>
            <person name="Fakankun I.U."/>
            <person name="Fristensky B."/>
            <person name="Levin D.B."/>
        </authorList>
    </citation>
    <scope>NUCLEOTIDE SEQUENCE [LARGE SCALE GENOMIC DNA]</scope>
    <source>
        <strain evidence="2 3">UCD-FST 08-225</strain>
    </source>
</reference>
<accession>A0A5C5FZ84</accession>
<dbReference type="AlphaFoldDB" id="A0A5C5FZ84"/>
<sequence>MENLSTCTVRQLGTATVVLLSQLYTHCAAVSYFAELETRFAPVALAGIGAWLAVLNPDIPSEWLPGRVRLSSPTMNFVTFVSKIARDHLRSQHNGRDRLRASIESELKQLKPRPGEEYRFDDRTQRFVFPQSARTRSRQAFFGATFTVRIDPKPDIQPTPANLADWAPLLCRFRSGPERSGDVLLETPSSILYSSLNSVRTLAEALATAPSHDRGYVARLEHDQMSHVLAVLLIYSLRHVERFALGDAKAEATWRTMVRFFPEGEYELLQRFVRDGRLAELAEPAAVWIRARLSEVDHRISAELDKQIAEALNWASSLTRVRPLFRLALSPALRLTLSRNNVVSSRWTTRVPWSRPPPSPSARSASRRRASSRSHVVSVAG</sequence>
<organism evidence="2 3">
    <name type="scientific">Rhodotorula diobovata</name>
    <dbReference type="NCBI Taxonomy" id="5288"/>
    <lineage>
        <taxon>Eukaryota</taxon>
        <taxon>Fungi</taxon>
        <taxon>Dikarya</taxon>
        <taxon>Basidiomycota</taxon>
        <taxon>Pucciniomycotina</taxon>
        <taxon>Microbotryomycetes</taxon>
        <taxon>Sporidiobolales</taxon>
        <taxon>Sporidiobolaceae</taxon>
        <taxon>Rhodotorula</taxon>
    </lineage>
</organism>
<dbReference type="Proteomes" id="UP000311382">
    <property type="component" value="Unassembled WGS sequence"/>
</dbReference>
<feature type="non-terminal residue" evidence="2">
    <location>
        <position position="381"/>
    </location>
</feature>
<feature type="region of interest" description="Disordered" evidence="1">
    <location>
        <begin position="348"/>
        <end position="381"/>
    </location>
</feature>
<comment type="caution">
    <text evidence="2">The sequence shown here is derived from an EMBL/GenBank/DDBJ whole genome shotgun (WGS) entry which is preliminary data.</text>
</comment>
<protein>
    <submittedName>
        <fullName evidence="2">Uncharacterized protein</fullName>
    </submittedName>
</protein>
<evidence type="ECO:0000313" key="3">
    <source>
        <dbReference type="Proteomes" id="UP000311382"/>
    </source>
</evidence>
<keyword evidence="3" id="KW-1185">Reference proteome</keyword>
<evidence type="ECO:0000256" key="1">
    <source>
        <dbReference type="SAM" id="MobiDB-lite"/>
    </source>
</evidence>
<gene>
    <name evidence="2" type="ORF">DMC30DRAFT_445529</name>
</gene>
<name>A0A5C5FZ84_9BASI</name>
<evidence type="ECO:0000313" key="2">
    <source>
        <dbReference type="EMBL" id="TNY22138.1"/>
    </source>
</evidence>